<dbReference type="PROSITE" id="PS50005">
    <property type="entry name" value="TPR"/>
    <property type="match status" value="1"/>
</dbReference>
<evidence type="ECO:0000256" key="1">
    <source>
        <dbReference type="PROSITE-ProRule" id="PRU00339"/>
    </source>
</evidence>
<organism evidence="3 4">
    <name type="scientific">Prunus dulcis</name>
    <name type="common">Almond</name>
    <name type="synonym">Amygdalus dulcis</name>
    <dbReference type="NCBI Taxonomy" id="3755"/>
    <lineage>
        <taxon>Eukaryota</taxon>
        <taxon>Viridiplantae</taxon>
        <taxon>Streptophyta</taxon>
        <taxon>Embryophyta</taxon>
        <taxon>Tracheophyta</taxon>
        <taxon>Spermatophyta</taxon>
        <taxon>Magnoliopsida</taxon>
        <taxon>eudicotyledons</taxon>
        <taxon>Gunneridae</taxon>
        <taxon>Pentapetalae</taxon>
        <taxon>rosids</taxon>
        <taxon>fabids</taxon>
        <taxon>Rosales</taxon>
        <taxon>Rosaceae</taxon>
        <taxon>Amygdaloideae</taxon>
        <taxon>Amygdaleae</taxon>
        <taxon>Prunus</taxon>
    </lineage>
</organism>
<reference evidence="4" key="1">
    <citation type="journal article" date="2020" name="Plant J.">
        <title>Transposons played a major role in the diversification between the closely related almond and peach genomes: results from the almond genome sequence.</title>
        <authorList>
            <person name="Alioto T."/>
            <person name="Alexiou K.G."/>
            <person name="Bardil A."/>
            <person name="Barteri F."/>
            <person name="Castanera R."/>
            <person name="Cruz F."/>
            <person name="Dhingra A."/>
            <person name="Duval H."/>
            <person name="Fernandez I Marti A."/>
            <person name="Frias L."/>
            <person name="Galan B."/>
            <person name="Garcia J.L."/>
            <person name="Howad W."/>
            <person name="Gomez-Garrido J."/>
            <person name="Gut M."/>
            <person name="Julca I."/>
            <person name="Morata J."/>
            <person name="Puigdomenech P."/>
            <person name="Ribeca P."/>
            <person name="Rubio Cabetas M.J."/>
            <person name="Vlasova A."/>
            <person name="Wirthensohn M."/>
            <person name="Garcia-Mas J."/>
            <person name="Gabaldon T."/>
            <person name="Casacuberta J.M."/>
            <person name="Arus P."/>
        </authorList>
    </citation>
    <scope>NUCLEOTIDE SEQUENCE [LARGE SCALE GENOMIC DNA]</scope>
    <source>
        <strain evidence="4">cv. Texas</strain>
    </source>
</reference>
<dbReference type="SUPFAM" id="SSF50156">
    <property type="entry name" value="PDZ domain-like"/>
    <property type="match status" value="1"/>
</dbReference>
<proteinExistence type="predicted"/>
<dbReference type="PROSITE" id="PS50106">
    <property type="entry name" value="PDZ"/>
    <property type="match status" value="1"/>
</dbReference>
<dbReference type="InterPro" id="IPR011990">
    <property type="entry name" value="TPR-like_helical_dom_sf"/>
</dbReference>
<dbReference type="Gramene" id="VVA31838">
    <property type="protein sequence ID" value="VVA31838"/>
    <property type="gene ID" value="Prudul26B023677"/>
</dbReference>
<dbReference type="Gene3D" id="2.30.42.10">
    <property type="match status" value="1"/>
</dbReference>
<evidence type="ECO:0000259" key="2">
    <source>
        <dbReference type="PROSITE" id="PS50106"/>
    </source>
</evidence>
<sequence>MSLASTSHLSLCSSPPLPRTALTKQTPLLFSQTKLLSSKNWSCLSTSTCFLNTQLVKLSIFVVKASETESQTSKPAAESGSEEGGEEAFEEYEVEVVQPYGLKFAKGRDGGTYIDAIAAGGSADKTGKFSVGDKVLATSAVFGDEIWAAAEYGRTMYTIRQRVGPLLMRMQKRNGKIDNSGELTEKEIIRAERNSGVVSNKVREIQMQNYLKKKEQKARRESDLREGLQLYKKAKYEEALEKFESVLGLKPELDEASVASYNVACCYSKLNQIQAGLSALEDALKAGFEDFKVTYQFLRTPWFVT</sequence>
<dbReference type="EMBL" id="CABIKO010000228">
    <property type="protein sequence ID" value="VVA31838.1"/>
    <property type="molecule type" value="Genomic_DNA"/>
</dbReference>
<evidence type="ECO:0000313" key="4">
    <source>
        <dbReference type="Proteomes" id="UP000327085"/>
    </source>
</evidence>
<dbReference type="Proteomes" id="UP000327085">
    <property type="component" value="Chromosome 6"/>
</dbReference>
<dbReference type="Gene3D" id="1.25.40.10">
    <property type="entry name" value="Tetratricopeptide repeat domain"/>
    <property type="match status" value="1"/>
</dbReference>
<evidence type="ECO:0000313" key="3">
    <source>
        <dbReference type="EMBL" id="VVA31838.1"/>
    </source>
</evidence>
<protein>
    <submittedName>
        <fullName evidence="3">PREDICTED: LOW</fullName>
    </submittedName>
</protein>
<dbReference type="InterPro" id="IPR001478">
    <property type="entry name" value="PDZ"/>
</dbReference>
<dbReference type="PANTHER" id="PTHR47661:SF3">
    <property type="entry name" value="PROTEIN CONTAINING PDZ DOMAIN, A K-BOX DOMAIN, AND A TPR REGION"/>
    <property type="match status" value="1"/>
</dbReference>
<name>A0A5E4FWR6_PRUDU</name>
<dbReference type="SUPFAM" id="SSF48452">
    <property type="entry name" value="TPR-like"/>
    <property type="match status" value="1"/>
</dbReference>
<feature type="repeat" description="TPR" evidence="1">
    <location>
        <begin position="220"/>
        <end position="253"/>
    </location>
</feature>
<dbReference type="InterPro" id="IPR036034">
    <property type="entry name" value="PDZ_sf"/>
</dbReference>
<gene>
    <name evidence="3" type="ORF">ALMOND_2B023677</name>
</gene>
<dbReference type="PANTHER" id="PTHR47661">
    <property type="entry name" value="PHOSPHOGLUCAN PHOSPHATASE LSF1, CHLOROPLASTIC"/>
    <property type="match status" value="1"/>
</dbReference>
<accession>A0A5E4FWR6</accession>
<feature type="domain" description="PDZ" evidence="2">
    <location>
        <begin position="100"/>
        <end position="139"/>
    </location>
</feature>
<dbReference type="InterPro" id="IPR019734">
    <property type="entry name" value="TPR_rpt"/>
</dbReference>
<keyword evidence="1" id="KW-0802">TPR repeat</keyword>
<dbReference type="AlphaFoldDB" id="A0A5E4FWR6"/>